<dbReference type="GO" id="GO:0009507">
    <property type="term" value="C:chloroplast"/>
    <property type="evidence" value="ECO:0007669"/>
    <property type="project" value="TreeGrafter"/>
</dbReference>
<dbReference type="EnsemblPlants" id="OPUNC11G17020.1">
    <property type="protein sequence ID" value="OPUNC11G17020.1"/>
    <property type="gene ID" value="OPUNC11G17020"/>
</dbReference>
<proteinExistence type="inferred from homology"/>
<dbReference type="AlphaFoldDB" id="A0A0E0MHE7"/>
<dbReference type="UniPathway" id="UPA00135">
    <property type="reaction ID" value="UER00198"/>
</dbReference>
<sequence length="341" mass="36827">MTWRYPTSSNNLRLILARLLEQIFQGTDMWGPWNWGPPVRTRGTYDMAGLISARAGLRHSLSVTQTVPNRALQASQLATRCTNPSFLSAKLCKTRPLVVAAMEVSKEAPSAGFANRQPSKGVLETWCNADAVCFDVDSTVCLDEGIDELADFCGAGKAVAEWTAKAMTGTVPFEEALAARLSLIKPSLSQVDDCLVKRPPRISPGIADLIKKLKANNTDVFLVSGGFRQMIKPVASELGIPSENIIANQLHFGTSGEYAGFDPTEPTSRSGGKALAVQQIRQNHGYKTLVMIGDGATDLEARQPGGADLFICYAGVQMREAVAAKADWVVIDFQELIAELP</sequence>
<dbReference type="eggNOG" id="KOG1615">
    <property type="taxonomic scope" value="Eukaryota"/>
</dbReference>
<evidence type="ECO:0000256" key="3">
    <source>
        <dbReference type="ARBA" id="ARBA00009184"/>
    </source>
</evidence>
<dbReference type="OMA" id="ANYFIGF"/>
<dbReference type="CDD" id="cd04309">
    <property type="entry name" value="HAD_PSP_eu"/>
    <property type="match status" value="1"/>
</dbReference>
<feature type="active site" description="Proton donor" evidence="12">
    <location>
        <position position="137"/>
    </location>
</feature>
<dbReference type="Gene3D" id="3.40.50.1000">
    <property type="entry name" value="HAD superfamily/HAD-like"/>
    <property type="match status" value="2"/>
</dbReference>
<evidence type="ECO:0000256" key="4">
    <source>
        <dbReference type="ARBA" id="ARBA00012640"/>
    </source>
</evidence>
<evidence type="ECO:0000256" key="8">
    <source>
        <dbReference type="ARBA" id="ARBA00022842"/>
    </source>
</evidence>
<evidence type="ECO:0000256" key="7">
    <source>
        <dbReference type="ARBA" id="ARBA00022801"/>
    </source>
</evidence>
<accession>A0A0E0MHE7</accession>
<evidence type="ECO:0000313" key="14">
    <source>
        <dbReference type="Proteomes" id="UP000026962"/>
    </source>
</evidence>
<keyword evidence="6" id="KW-0479">Metal-binding</keyword>
<dbReference type="GO" id="GO:0036424">
    <property type="term" value="F:L-phosphoserine phosphatase activity"/>
    <property type="evidence" value="ECO:0007669"/>
    <property type="project" value="InterPro"/>
</dbReference>
<evidence type="ECO:0000256" key="1">
    <source>
        <dbReference type="ARBA" id="ARBA00001946"/>
    </source>
</evidence>
<evidence type="ECO:0000256" key="2">
    <source>
        <dbReference type="ARBA" id="ARBA00005135"/>
    </source>
</evidence>
<evidence type="ECO:0000256" key="10">
    <source>
        <dbReference type="ARBA" id="ARBA00031693"/>
    </source>
</evidence>
<keyword evidence="5" id="KW-0028">Amino-acid biosynthesis</keyword>
<dbReference type="EC" id="3.1.3.3" evidence="4"/>
<dbReference type="InterPro" id="IPR050582">
    <property type="entry name" value="HAD-like_SerB"/>
</dbReference>
<evidence type="ECO:0000256" key="9">
    <source>
        <dbReference type="ARBA" id="ARBA00023299"/>
    </source>
</evidence>
<comment type="catalytic activity">
    <reaction evidence="11">
        <text>O-phospho-L-serine + H2O = L-serine + phosphate</text>
        <dbReference type="Rhea" id="RHEA:21208"/>
        <dbReference type="ChEBI" id="CHEBI:15377"/>
        <dbReference type="ChEBI" id="CHEBI:33384"/>
        <dbReference type="ChEBI" id="CHEBI:43474"/>
        <dbReference type="ChEBI" id="CHEBI:57524"/>
        <dbReference type="EC" id="3.1.3.3"/>
    </reaction>
    <physiologicalReaction direction="left-to-right" evidence="11">
        <dbReference type="Rhea" id="RHEA:21209"/>
    </physiologicalReaction>
</comment>
<name>A0A0E0MHE7_ORYPU</name>
<protein>
    <recommendedName>
        <fullName evidence="4">phosphoserine phosphatase</fullName>
        <ecNumber evidence="4">3.1.3.3</ecNumber>
    </recommendedName>
    <alternativeName>
        <fullName evidence="10">O-phosphoserine phosphohydrolase</fullName>
    </alternativeName>
</protein>
<dbReference type="Pfam" id="PF00702">
    <property type="entry name" value="Hydrolase"/>
    <property type="match status" value="1"/>
</dbReference>
<dbReference type="STRING" id="4537.A0A0E0MHE7"/>
<dbReference type="InterPro" id="IPR023214">
    <property type="entry name" value="HAD_sf"/>
</dbReference>
<comment type="pathway">
    <text evidence="2">Amino-acid biosynthesis; L-serine biosynthesis; L-serine from 3-phospho-D-glycerate: step 3/3.</text>
</comment>
<keyword evidence="14" id="KW-1185">Reference proteome</keyword>
<dbReference type="PANTHER" id="PTHR43344">
    <property type="entry name" value="PHOSPHOSERINE PHOSPHATASE"/>
    <property type="match status" value="1"/>
</dbReference>
<dbReference type="Proteomes" id="UP000026962">
    <property type="component" value="Chromosome 11"/>
</dbReference>
<dbReference type="SUPFAM" id="SSF56784">
    <property type="entry name" value="HAD-like"/>
    <property type="match status" value="1"/>
</dbReference>
<keyword evidence="9" id="KW-0718">Serine biosynthesis</keyword>
<reference evidence="13" key="2">
    <citation type="submission" date="2018-05" db="EMBL/GenBank/DDBJ databases">
        <title>OpunRS2 (Oryza punctata Reference Sequence Version 2).</title>
        <authorList>
            <person name="Zhang J."/>
            <person name="Kudrna D."/>
            <person name="Lee S."/>
            <person name="Talag J."/>
            <person name="Welchert J."/>
            <person name="Wing R.A."/>
        </authorList>
    </citation>
    <scope>NUCLEOTIDE SEQUENCE [LARGE SCALE GENOMIC DNA]</scope>
</reference>
<dbReference type="FunFam" id="3.40.50.1000:FF:000077">
    <property type="entry name" value="Phosphoserine phosphatase, chloroplastic"/>
    <property type="match status" value="1"/>
</dbReference>
<keyword evidence="8" id="KW-0460">Magnesium</keyword>
<dbReference type="HOGENOM" id="CLU_036368_2_0_1"/>
<evidence type="ECO:0000256" key="11">
    <source>
        <dbReference type="ARBA" id="ARBA00049173"/>
    </source>
</evidence>
<dbReference type="InterPro" id="IPR036412">
    <property type="entry name" value="HAD-like_sf"/>
</dbReference>
<dbReference type="PANTHER" id="PTHR43344:SF2">
    <property type="entry name" value="PHOSPHOSERINE PHOSPHATASE"/>
    <property type="match status" value="1"/>
</dbReference>
<dbReference type="GO" id="GO:0000287">
    <property type="term" value="F:magnesium ion binding"/>
    <property type="evidence" value="ECO:0007669"/>
    <property type="project" value="TreeGrafter"/>
</dbReference>
<reference evidence="13" key="1">
    <citation type="submission" date="2015-04" db="UniProtKB">
        <authorList>
            <consortium name="EnsemblPlants"/>
        </authorList>
    </citation>
    <scope>IDENTIFICATION</scope>
</reference>
<keyword evidence="7" id="KW-0378">Hydrolase</keyword>
<comment type="similarity">
    <text evidence="3">Belongs to the HAD-like hydrolase superfamily. SerB family.</text>
</comment>
<dbReference type="GO" id="GO:0006564">
    <property type="term" value="P:L-serine biosynthetic process"/>
    <property type="evidence" value="ECO:0007669"/>
    <property type="project" value="UniProtKB-KW"/>
</dbReference>
<evidence type="ECO:0000256" key="5">
    <source>
        <dbReference type="ARBA" id="ARBA00022605"/>
    </source>
</evidence>
<dbReference type="InterPro" id="IPR004469">
    <property type="entry name" value="PSP"/>
</dbReference>
<dbReference type="Gramene" id="OPUNC11G17020.1">
    <property type="protein sequence ID" value="OPUNC11G17020.1"/>
    <property type="gene ID" value="OPUNC11G17020"/>
</dbReference>
<organism evidence="13">
    <name type="scientific">Oryza punctata</name>
    <name type="common">Red rice</name>
    <dbReference type="NCBI Taxonomy" id="4537"/>
    <lineage>
        <taxon>Eukaryota</taxon>
        <taxon>Viridiplantae</taxon>
        <taxon>Streptophyta</taxon>
        <taxon>Embryophyta</taxon>
        <taxon>Tracheophyta</taxon>
        <taxon>Spermatophyta</taxon>
        <taxon>Magnoliopsida</taxon>
        <taxon>Liliopsida</taxon>
        <taxon>Poales</taxon>
        <taxon>Poaceae</taxon>
        <taxon>BOP clade</taxon>
        <taxon>Oryzoideae</taxon>
        <taxon>Oryzeae</taxon>
        <taxon>Oryzinae</taxon>
        <taxon>Oryza</taxon>
    </lineage>
</organism>
<evidence type="ECO:0000256" key="6">
    <source>
        <dbReference type="ARBA" id="ARBA00022723"/>
    </source>
</evidence>
<feature type="active site" description="Nucleophile" evidence="12">
    <location>
        <position position="135"/>
    </location>
</feature>
<dbReference type="NCBIfam" id="TIGR00338">
    <property type="entry name" value="serB"/>
    <property type="match status" value="1"/>
</dbReference>
<evidence type="ECO:0000256" key="12">
    <source>
        <dbReference type="PIRSR" id="PIRSR604469-1"/>
    </source>
</evidence>
<dbReference type="NCBIfam" id="TIGR01488">
    <property type="entry name" value="HAD-SF-IB"/>
    <property type="match status" value="1"/>
</dbReference>
<dbReference type="FunFam" id="3.40.50.1000:FF:000114">
    <property type="entry name" value="Phosphoserine phosphatase, chloroplastic"/>
    <property type="match status" value="1"/>
</dbReference>
<comment type="cofactor">
    <cofactor evidence="1">
        <name>Mg(2+)</name>
        <dbReference type="ChEBI" id="CHEBI:18420"/>
    </cofactor>
</comment>
<evidence type="ECO:0000313" key="13">
    <source>
        <dbReference type="EnsemblPlants" id="OPUNC11G17020.1"/>
    </source>
</evidence>